<keyword evidence="8" id="KW-0732">Signal</keyword>
<feature type="transmembrane region" description="Helical" evidence="7">
    <location>
        <begin position="203"/>
        <end position="226"/>
    </location>
</feature>
<dbReference type="GO" id="GO:0016020">
    <property type="term" value="C:membrane"/>
    <property type="evidence" value="ECO:0007669"/>
    <property type="project" value="TreeGrafter"/>
</dbReference>
<dbReference type="GO" id="GO:0012505">
    <property type="term" value="C:endomembrane system"/>
    <property type="evidence" value="ECO:0007669"/>
    <property type="project" value="UniProtKB-SubCell"/>
</dbReference>
<comment type="similarity">
    <text evidence="2">Belongs to the major facilitator superfamily.</text>
</comment>
<dbReference type="Proteomes" id="UP000193986">
    <property type="component" value="Unassembled WGS sequence"/>
</dbReference>
<gene>
    <name evidence="9" type="ORF">BCR39DRAFT_469936</name>
</gene>
<evidence type="ECO:0000256" key="8">
    <source>
        <dbReference type="SAM" id="SignalP"/>
    </source>
</evidence>
<dbReference type="Gene3D" id="1.20.1250.20">
    <property type="entry name" value="MFS general substrate transporter like domains"/>
    <property type="match status" value="1"/>
</dbReference>
<dbReference type="GO" id="GO:0022857">
    <property type="term" value="F:transmembrane transporter activity"/>
    <property type="evidence" value="ECO:0007669"/>
    <property type="project" value="InterPro"/>
</dbReference>
<feature type="transmembrane region" description="Helical" evidence="7">
    <location>
        <begin position="86"/>
        <end position="102"/>
    </location>
</feature>
<comment type="caution">
    <text evidence="9">The sequence shown here is derived from an EMBL/GenBank/DDBJ whole genome shotgun (WGS) entry which is preliminary data.</text>
</comment>
<evidence type="ECO:0000256" key="1">
    <source>
        <dbReference type="ARBA" id="ARBA00004127"/>
    </source>
</evidence>
<organism evidence="9 10">
    <name type="scientific">Naematelia encephala</name>
    <dbReference type="NCBI Taxonomy" id="71784"/>
    <lineage>
        <taxon>Eukaryota</taxon>
        <taxon>Fungi</taxon>
        <taxon>Dikarya</taxon>
        <taxon>Basidiomycota</taxon>
        <taxon>Agaricomycotina</taxon>
        <taxon>Tremellomycetes</taxon>
        <taxon>Tremellales</taxon>
        <taxon>Naemateliaceae</taxon>
        <taxon>Naematelia</taxon>
    </lineage>
</organism>
<dbReference type="PANTHER" id="PTHR23514">
    <property type="entry name" value="BYPASS OF STOP CODON PROTEIN 6"/>
    <property type="match status" value="1"/>
</dbReference>
<feature type="transmembrane region" description="Helical" evidence="7">
    <location>
        <begin position="60"/>
        <end position="80"/>
    </location>
</feature>
<feature type="transmembrane region" description="Helical" evidence="7">
    <location>
        <begin position="149"/>
        <end position="171"/>
    </location>
</feature>
<feature type="transmembrane region" description="Helical" evidence="7">
    <location>
        <begin position="122"/>
        <end position="143"/>
    </location>
</feature>
<dbReference type="InterPro" id="IPR036259">
    <property type="entry name" value="MFS_trans_sf"/>
</dbReference>
<name>A0A1Y2AWJ5_9TREE</name>
<keyword evidence="6 7" id="KW-0472">Membrane</keyword>
<feature type="transmembrane region" description="Helical" evidence="7">
    <location>
        <begin position="288"/>
        <end position="310"/>
    </location>
</feature>
<dbReference type="AlphaFoldDB" id="A0A1Y2AWJ5"/>
<dbReference type="SUPFAM" id="SSF103473">
    <property type="entry name" value="MFS general substrate transporter"/>
    <property type="match status" value="1"/>
</dbReference>
<evidence type="ECO:0000256" key="7">
    <source>
        <dbReference type="SAM" id="Phobius"/>
    </source>
</evidence>
<evidence type="ECO:0000313" key="10">
    <source>
        <dbReference type="Proteomes" id="UP000193986"/>
    </source>
</evidence>
<proteinExistence type="inferred from homology"/>
<dbReference type="OrthoDB" id="413079at2759"/>
<evidence type="ECO:0000256" key="2">
    <source>
        <dbReference type="ARBA" id="ARBA00008335"/>
    </source>
</evidence>
<feature type="transmembrane region" description="Helical" evidence="7">
    <location>
        <begin position="350"/>
        <end position="370"/>
    </location>
</feature>
<dbReference type="PANTHER" id="PTHR23514:SF3">
    <property type="entry name" value="BYPASS OF STOP CODON PROTEIN 6"/>
    <property type="match status" value="1"/>
</dbReference>
<evidence type="ECO:0000256" key="3">
    <source>
        <dbReference type="ARBA" id="ARBA00022448"/>
    </source>
</evidence>
<feature type="transmembrane region" description="Helical" evidence="7">
    <location>
        <begin position="264"/>
        <end position="282"/>
    </location>
</feature>
<sequence length="378" mass="40955">MALFMVMFLAGWNDASQGPLLPSLQIFYNLDYLVISIIWVFNFLGFMSSGLTNVWLTDRLGFGVVAPLGAAFQALGYVWLCWGAPYPVFVLGYVFVGYGLGLQDAQVNSLTSRLPGASTKMFLMHAVYGLGATVSPLVSTEFVKRVPRIYLYFTVSLGLAIITLVVLALVFRGRTEDQVVGVRPDVEKSASGGKMKRILTTPVVHYMAIYICIYVGVEVTIGGWAVSFILNERGGNSNAGYISVGYFGGLTLGRVILIPLTLDAYHSSIVAIALEVVVWLVHSIPANAACFALIGFILGPMYPIVMMVVVDVIPGELQGGTIGWIASLGQAGSAMMPFITGALANHYGVWILQPLIIAFLGFSLVLWFFVPRPKGWRA</sequence>
<dbReference type="InParanoid" id="A0A1Y2AWJ5"/>
<dbReference type="InterPro" id="IPR011701">
    <property type="entry name" value="MFS"/>
</dbReference>
<evidence type="ECO:0000313" key="9">
    <source>
        <dbReference type="EMBL" id="ORY26856.1"/>
    </source>
</evidence>
<evidence type="ECO:0000256" key="6">
    <source>
        <dbReference type="ARBA" id="ARBA00023136"/>
    </source>
</evidence>
<feature type="signal peptide" evidence="8">
    <location>
        <begin position="1"/>
        <end position="17"/>
    </location>
</feature>
<accession>A0A1Y2AWJ5</accession>
<feature type="transmembrane region" description="Helical" evidence="7">
    <location>
        <begin position="238"/>
        <end position="257"/>
    </location>
</feature>
<evidence type="ECO:0000256" key="5">
    <source>
        <dbReference type="ARBA" id="ARBA00022989"/>
    </source>
</evidence>
<keyword evidence="10" id="KW-1185">Reference proteome</keyword>
<feature type="transmembrane region" description="Helical" evidence="7">
    <location>
        <begin position="322"/>
        <end position="344"/>
    </location>
</feature>
<dbReference type="Pfam" id="PF07690">
    <property type="entry name" value="MFS_1"/>
    <property type="match status" value="1"/>
</dbReference>
<keyword evidence="3" id="KW-0813">Transport</keyword>
<protein>
    <submittedName>
        <fullName evidence="9">Major facilitator superfamily domain-containing protein</fullName>
    </submittedName>
</protein>
<keyword evidence="5 7" id="KW-1133">Transmembrane helix</keyword>
<evidence type="ECO:0000256" key="4">
    <source>
        <dbReference type="ARBA" id="ARBA00022692"/>
    </source>
</evidence>
<reference evidence="9 10" key="1">
    <citation type="submission" date="2016-07" db="EMBL/GenBank/DDBJ databases">
        <title>Pervasive Adenine N6-methylation of Active Genes in Fungi.</title>
        <authorList>
            <consortium name="DOE Joint Genome Institute"/>
            <person name="Mondo S.J."/>
            <person name="Dannebaum R.O."/>
            <person name="Kuo R.C."/>
            <person name="Labutti K."/>
            <person name="Haridas S."/>
            <person name="Kuo A."/>
            <person name="Salamov A."/>
            <person name="Ahrendt S.R."/>
            <person name="Lipzen A."/>
            <person name="Sullivan W."/>
            <person name="Andreopoulos W.B."/>
            <person name="Clum A."/>
            <person name="Lindquist E."/>
            <person name="Daum C."/>
            <person name="Ramamoorthy G.K."/>
            <person name="Gryganskyi A."/>
            <person name="Culley D."/>
            <person name="Magnuson J.K."/>
            <person name="James T.Y."/>
            <person name="O'Malley M.A."/>
            <person name="Stajich J.E."/>
            <person name="Spatafora J.W."/>
            <person name="Visel A."/>
            <person name="Grigoriev I.V."/>
        </authorList>
    </citation>
    <scope>NUCLEOTIDE SEQUENCE [LARGE SCALE GENOMIC DNA]</scope>
    <source>
        <strain evidence="9 10">68-887.2</strain>
    </source>
</reference>
<keyword evidence="4 7" id="KW-0812">Transmembrane</keyword>
<dbReference type="EMBL" id="MCFC01000043">
    <property type="protein sequence ID" value="ORY26856.1"/>
    <property type="molecule type" value="Genomic_DNA"/>
</dbReference>
<feature type="transmembrane region" description="Helical" evidence="7">
    <location>
        <begin position="27"/>
        <end position="48"/>
    </location>
</feature>
<comment type="subcellular location">
    <subcellularLocation>
        <location evidence="1">Endomembrane system</location>
        <topology evidence="1">Multi-pass membrane protein</topology>
    </subcellularLocation>
</comment>
<feature type="chain" id="PRO_5013050572" evidence="8">
    <location>
        <begin position="18"/>
        <end position="378"/>
    </location>
</feature>
<dbReference type="InterPro" id="IPR051788">
    <property type="entry name" value="MFS_Transporter"/>
</dbReference>